<protein>
    <submittedName>
        <fullName evidence="1">Rho-GAP domain-containing protein</fullName>
    </submittedName>
</protein>
<gene>
    <name evidence="1" type="ORF">NCS57_00502900</name>
</gene>
<name>A0ACC0R7Y5_9HYPO</name>
<comment type="caution">
    <text evidence="1">The sequence shown here is derived from an EMBL/GenBank/DDBJ whole genome shotgun (WGS) entry which is preliminary data.</text>
</comment>
<evidence type="ECO:0000313" key="2">
    <source>
        <dbReference type="Proteomes" id="UP001065298"/>
    </source>
</evidence>
<keyword evidence="2" id="KW-1185">Reference proteome</keyword>
<sequence>MADPLSTAASVVGLLTAAAQISKILANVIDKARHAPKECSRIKSEVDDIRNVLVTLQLYIVGTRRAARSRTSLIMVEQVVATLAACVTTFSELDTFAKALQNDADMKILDRLRWASKDKDIKAMLVRLESHKSSLTLMLTILACQSQDDAESRVDTLCNLVEQMLLRDLILKERLVALEARNGSEEPKETIDARLHGLSISDVDEGKTPGPITTTKQPEWQRNSYGFAFEEILMSSRAYRVVTNDNSDAFSVISAAGRTASWSMLSGLSLSEVSHIGIQAIPIYASDITNKEHYDFSPSAPHVIQIESRQPSSPEKLSRRDRLKGLFRGPRPLGPELLPDSDPEPPIPIFGVALEESISHAHNLIIVTDEAGVNRIYGDIPLVIARAGRFLRENGNYGAKPSLYRYMLIEATYLGTSPEDTFATIGSPVRISKLQQAFESPPTYGSGLDWTQYTIHDAAGIILRYLKSLPEPIIPYDCYGEFMDGFTPYIDRELTEEESAEALKVAKRLIGMMPSLNLQLLSYVLDIMSVFASRASYLRLISIFQPSIISGPPNEMDAEAHRAASSVALMLLTHEEYIWGEMGA</sequence>
<evidence type="ECO:0000313" key="1">
    <source>
        <dbReference type="EMBL" id="KAI8675999.1"/>
    </source>
</evidence>
<accession>A0ACC0R7Y5</accession>
<organism evidence="1 2">
    <name type="scientific">Fusarium keratoplasticum</name>
    <dbReference type="NCBI Taxonomy" id="1328300"/>
    <lineage>
        <taxon>Eukaryota</taxon>
        <taxon>Fungi</taxon>
        <taxon>Dikarya</taxon>
        <taxon>Ascomycota</taxon>
        <taxon>Pezizomycotina</taxon>
        <taxon>Sordariomycetes</taxon>
        <taxon>Hypocreomycetidae</taxon>
        <taxon>Hypocreales</taxon>
        <taxon>Nectriaceae</taxon>
        <taxon>Fusarium</taxon>
        <taxon>Fusarium solani species complex</taxon>
    </lineage>
</organism>
<proteinExistence type="predicted"/>
<dbReference type="Proteomes" id="UP001065298">
    <property type="component" value="Chromosome 3"/>
</dbReference>
<reference evidence="1" key="1">
    <citation type="submission" date="2022-06" db="EMBL/GenBank/DDBJ databases">
        <title>Fusarium solani species complex genomes reveal bases of compartmentalisation and animal pathogenesis.</title>
        <authorList>
            <person name="Tsai I.J."/>
        </authorList>
    </citation>
    <scope>NUCLEOTIDE SEQUENCE</scope>
    <source>
        <strain evidence="1">Fu6.1</strain>
    </source>
</reference>
<dbReference type="EMBL" id="CM046505">
    <property type="protein sequence ID" value="KAI8675999.1"/>
    <property type="molecule type" value="Genomic_DNA"/>
</dbReference>